<evidence type="ECO:0000256" key="4">
    <source>
        <dbReference type="ARBA" id="ARBA00022553"/>
    </source>
</evidence>
<dbReference type="GO" id="GO:0031177">
    <property type="term" value="F:phosphopantetheine binding"/>
    <property type="evidence" value="ECO:0007669"/>
    <property type="project" value="InterPro"/>
</dbReference>
<dbReference type="InterPro" id="IPR001242">
    <property type="entry name" value="Condensation_dom"/>
</dbReference>
<dbReference type="Pfam" id="PF13193">
    <property type="entry name" value="AMP-binding_C"/>
    <property type="match status" value="2"/>
</dbReference>
<dbReference type="Gene3D" id="3.30.300.30">
    <property type="match status" value="2"/>
</dbReference>
<evidence type="ECO:0000313" key="7">
    <source>
        <dbReference type="Proteomes" id="UP000536720"/>
    </source>
</evidence>
<feature type="non-terminal residue" evidence="6">
    <location>
        <position position="1656"/>
    </location>
</feature>
<dbReference type="Pfam" id="PF00501">
    <property type="entry name" value="AMP-binding"/>
    <property type="match status" value="2"/>
</dbReference>
<dbReference type="Gene3D" id="3.40.50.980">
    <property type="match status" value="2"/>
</dbReference>
<dbReference type="PANTHER" id="PTHR45527">
    <property type="entry name" value="NONRIBOSOMAL PEPTIDE SYNTHETASE"/>
    <property type="match status" value="1"/>
</dbReference>
<dbReference type="Gene3D" id="2.30.38.10">
    <property type="entry name" value="Luciferase, Domain 3"/>
    <property type="match status" value="1"/>
</dbReference>
<dbReference type="FunFam" id="2.30.38.10:FF:000001">
    <property type="entry name" value="Non-ribosomal peptide synthetase PvdI"/>
    <property type="match status" value="2"/>
</dbReference>
<dbReference type="GO" id="GO:0043041">
    <property type="term" value="P:amino acid activation for nonribosomal peptide biosynthetic process"/>
    <property type="evidence" value="ECO:0007669"/>
    <property type="project" value="TreeGrafter"/>
</dbReference>
<dbReference type="FunFam" id="3.40.50.12780:FF:000012">
    <property type="entry name" value="Non-ribosomal peptide synthetase"/>
    <property type="match status" value="1"/>
</dbReference>
<dbReference type="Pfam" id="PF00668">
    <property type="entry name" value="Condensation"/>
    <property type="match status" value="2"/>
</dbReference>
<dbReference type="InterPro" id="IPR025110">
    <property type="entry name" value="AMP-bd_C"/>
</dbReference>
<feature type="domain" description="Carrier" evidence="5">
    <location>
        <begin position="1319"/>
        <end position="1394"/>
    </location>
</feature>
<dbReference type="FunFam" id="3.30.300.30:FF:000010">
    <property type="entry name" value="Enterobactin synthetase component F"/>
    <property type="match status" value="2"/>
</dbReference>
<dbReference type="InterPro" id="IPR000873">
    <property type="entry name" value="AMP-dep_synth/lig_dom"/>
</dbReference>
<dbReference type="GO" id="GO:0003824">
    <property type="term" value="F:catalytic activity"/>
    <property type="evidence" value="ECO:0007669"/>
    <property type="project" value="InterPro"/>
</dbReference>
<dbReference type="InterPro" id="IPR036736">
    <property type="entry name" value="ACP-like_sf"/>
</dbReference>
<dbReference type="Gene3D" id="3.30.559.10">
    <property type="entry name" value="Chloramphenicol acetyltransferase-like domain"/>
    <property type="match status" value="2"/>
</dbReference>
<dbReference type="CDD" id="cd19531">
    <property type="entry name" value="LCL_NRPS-like"/>
    <property type="match status" value="1"/>
</dbReference>
<comment type="caution">
    <text evidence="6">The sequence shown here is derived from an EMBL/GenBank/DDBJ whole genome shotgun (WGS) entry which is preliminary data.</text>
</comment>
<organism evidence="6 7">
    <name type="scientific">Pseudomonas corrugata</name>
    <dbReference type="NCBI Taxonomy" id="47879"/>
    <lineage>
        <taxon>Bacteria</taxon>
        <taxon>Pseudomonadati</taxon>
        <taxon>Pseudomonadota</taxon>
        <taxon>Gammaproteobacteria</taxon>
        <taxon>Pseudomonadales</taxon>
        <taxon>Pseudomonadaceae</taxon>
        <taxon>Pseudomonas</taxon>
    </lineage>
</organism>
<dbReference type="FunFam" id="1.10.1200.10:FF:000005">
    <property type="entry name" value="Nonribosomal peptide synthetase 1"/>
    <property type="match status" value="2"/>
</dbReference>
<dbReference type="Gene3D" id="1.10.1200.10">
    <property type="entry name" value="ACP-like"/>
    <property type="match status" value="2"/>
</dbReference>
<gene>
    <name evidence="6" type="ORF">HNO91_28365</name>
</gene>
<evidence type="ECO:0000259" key="5">
    <source>
        <dbReference type="PROSITE" id="PS50075"/>
    </source>
</evidence>
<dbReference type="Pfam" id="PF00550">
    <property type="entry name" value="PP-binding"/>
    <property type="match status" value="2"/>
</dbReference>
<dbReference type="FunFam" id="3.40.50.980:FF:000001">
    <property type="entry name" value="Non-ribosomal peptide synthetase"/>
    <property type="match status" value="1"/>
</dbReference>
<dbReference type="InterPro" id="IPR045851">
    <property type="entry name" value="AMP-bd_C_sf"/>
</dbReference>
<dbReference type="SUPFAM" id="SSF47336">
    <property type="entry name" value="ACP-like"/>
    <property type="match status" value="2"/>
</dbReference>
<dbReference type="PROSITE" id="PS00455">
    <property type="entry name" value="AMP_BINDING"/>
    <property type="match status" value="1"/>
</dbReference>
<dbReference type="InterPro" id="IPR009081">
    <property type="entry name" value="PP-bd_ACP"/>
</dbReference>
<dbReference type="InterPro" id="IPR020845">
    <property type="entry name" value="AMP-binding_CS"/>
</dbReference>
<dbReference type="CDD" id="cd19544">
    <property type="entry name" value="E-C_NRPS"/>
    <property type="match status" value="1"/>
</dbReference>
<dbReference type="SMART" id="SM00823">
    <property type="entry name" value="PKS_PP"/>
    <property type="match status" value="2"/>
</dbReference>
<dbReference type="RefSeq" id="WP_175364275.1">
    <property type="nucleotide sequence ID" value="NZ_JABFMR010000068.1"/>
</dbReference>
<keyword evidence="4" id="KW-0597">Phosphoprotein</keyword>
<dbReference type="NCBIfam" id="TIGR01733">
    <property type="entry name" value="AA-adenyl-dom"/>
    <property type="match status" value="1"/>
</dbReference>
<proteinExistence type="inferred from homology"/>
<name>A0A7Y6DKJ8_9PSED</name>
<feature type="domain" description="Carrier" evidence="5">
    <location>
        <begin position="245"/>
        <end position="319"/>
    </location>
</feature>
<dbReference type="PANTHER" id="PTHR45527:SF1">
    <property type="entry name" value="FATTY ACID SYNTHASE"/>
    <property type="match status" value="1"/>
</dbReference>
<dbReference type="FunFam" id="3.30.559.30:FF:000028">
    <property type="entry name" value="Non-ribosomal peptide synthetase OfaC"/>
    <property type="match status" value="1"/>
</dbReference>
<evidence type="ECO:0000313" key="6">
    <source>
        <dbReference type="EMBL" id="NUT90356.1"/>
    </source>
</evidence>
<dbReference type="CDD" id="cd17651">
    <property type="entry name" value="A_NRPS_VisG_like"/>
    <property type="match status" value="1"/>
</dbReference>
<dbReference type="SUPFAM" id="SSF56801">
    <property type="entry name" value="Acetyl-CoA synthetase-like"/>
    <property type="match status" value="2"/>
</dbReference>
<sequence>VNVAGEALKRSLVEALFEQTSVKRLCNLYGPSETTTYSSWVSMAREDGFAAHIGKPVANTQFYLLDEHKQPVPLGVPGEIYIGGAGVARGYLNRDDLTAERFLKDPFSSEPNARMYKTGDLGRYLPDGNIEYLGRNDDQVKIRGFRIELGEIEAKLAQHDAVKEAVVLAREDVPGDKRLVAYFTQSEAVDIETLRRHLQAQLPAYMVPVAYVQLDALPLTPNGKLDRKALPAPEHDAVITRGYEAPQGETEIALAQIWQDLLGLQRVGRHDHFFELGGHSLLAVSLIERMRQVNLSADVRILFSQPTLAALAAAVGSHDDCEVQVPANLIALDCQRITPDLLPLVTLTQDAIDRIVASVPGGVGNVQDIYPLAPLQEGILYHHFAAEQGDPYVLQAQFAFDSRKRLDDFTQALQGVIDRHDILRTSMAWDGLDEPVQVVWRKAVLGVEHVALSLEDGDIAEQLQADFDARLDICQAPLMRIRFAEDAVNRRWVATLQFHHMALDHTALEVVRHEMQAHLLGQADQIGDAVPYRNYVAQARLGVSPKEHEAFFREMLGAIDEPTLPFGLQDLRGDGSSVEEASQGIAPDLSQRLRKQARQLGVSAASLHHLAWAQVLGRVSGREDVVFGTVLMGRMQGGEGADRALGMFINTLPIGVRLGALSVRDGVLATHERLTGLLGHEHASLALAQRCSGVAAPTPLFSALLNYRHTVAEPLALQSSSAWQGIEALGGEERTNYPLTLSVDDLGEGFSLTAQVQSPIGAQRICDYMQVALESLVDALEQAPQAPLHSLDILPQAERRQLIETWNATDAVYAEQALIHRQVEDQATLQPEATAVVYEGRSLSYGELNTRANQVAHHLLALGVRPDDRVAICVERSLEMIVGLLGILKSGAGYVPIDPAYPAERIAYMLQDSAPAAVLVQLATGGLMVDVSVPVIDLEHEISPDGGGANPQVPGLEPSHLAYVIYTSGSTGLPKGVMVEHRNLNNLVGWHCQAFELIRGSRTSSVAGFGFDAAAWEIWPALCAGATLLLPPAHAGSEDVDALLDWWQAQALDVCFLPTPIAEYAFGSNLSHDRLRTLLIGGDRLRRLPADPRFTLINNYGPTETTVVATSGRIDVSQAVLHIGKPVGNTRIYLLDAHLQPVPVGATGELYIGGAGVARGYLNRAELTVERFVQDPFSPVQGSRMYRTGDLGRYLPDGNIEYLGRNDGQLKIRGLRIELGEIESRLSDCAGVREAVVIAAGDTPDDKRLVAYYTSHEGEYPALTADNLRAQLQVHLPRHMVPSAYVRLDALPLTANGKLDRRALPAPDSAAYSSRDHEAPQGDMEMRVADIWRQLLGVEQIGRHDDFFELGGHSLLAVRLMSQVRQQLGVELTLAELFANSGLIGLSAWASQASASTLPPIEAVPRDSALPLSFAQQRLWFLAQMDGSAAYHICGGLRLKGRLSPQALHGALDRIVARHEALRTTFDKVDGEVVQCIAVEGAGFALTFHDLSLHTDVEGELARLAADEARAPFDLQQGPLIRGRLVRLADEMHVLLVTLHHIVSDGWSMDVLTRELGRLYQACLHGAADPLPPLPIQYADYAVWQRRWLSGDVLSEQNAYWQRTLADVPPLLTLPTDRPRPAQQDYAGARLPVLFDEALTADLKALSQRHGTTLYM</sequence>
<dbReference type="InterPro" id="IPR023213">
    <property type="entry name" value="CAT-like_dom_sf"/>
</dbReference>
<dbReference type="GO" id="GO:0005737">
    <property type="term" value="C:cytoplasm"/>
    <property type="evidence" value="ECO:0007669"/>
    <property type="project" value="TreeGrafter"/>
</dbReference>
<protein>
    <submittedName>
        <fullName evidence="6">Amino acid adenylation domain-containing protein</fullName>
    </submittedName>
</protein>
<dbReference type="InterPro" id="IPR010071">
    <property type="entry name" value="AA_adenyl_dom"/>
</dbReference>
<dbReference type="EMBL" id="JABFMR010000068">
    <property type="protein sequence ID" value="NUT90356.1"/>
    <property type="molecule type" value="Genomic_DNA"/>
</dbReference>
<dbReference type="PROSITE" id="PS50075">
    <property type="entry name" value="CARRIER"/>
    <property type="match status" value="2"/>
</dbReference>
<dbReference type="FunFam" id="3.30.559.10:FF:000012">
    <property type="entry name" value="Non-ribosomal peptide synthetase"/>
    <property type="match status" value="1"/>
</dbReference>
<dbReference type="GO" id="GO:0044550">
    <property type="term" value="P:secondary metabolite biosynthetic process"/>
    <property type="evidence" value="ECO:0007669"/>
    <property type="project" value="UniProtKB-ARBA"/>
</dbReference>
<comment type="similarity">
    <text evidence="2">Belongs to the ATP-dependent AMP-binding enzyme family.</text>
</comment>
<comment type="cofactor">
    <cofactor evidence="1">
        <name>pantetheine 4'-phosphate</name>
        <dbReference type="ChEBI" id="CHEBI:47942"/>
    </cofactor>
</comment>
<dbReference type="SUPFAM" id="SSF52777">
    <property type="entry name" value="CoA-dependent acyltransferases"/>
    <property type="match status" value="4"/>
</dbReference>
<evidence type="ECO:0000256" key="3">
    <source>
        <dbReference type="ARBA" id="ARBA00022450"/>
    </source>
</evidence>
<dbReference type="InterPro" id="IPR020806">
    <property type="entry name" value="PKS_PP-bd"/>
</dbReference>
<reference evidence="6 7" key="1">
    <citation type="journal article" date="2020" name="Front. Plant Sci.">
        <title>Isolation of Rhizosphere Bacteria That Improve Quality and Water Stress Tolerance in Greenhouse Ornamentals.</title>
        <authorList>
            <person name="Nordstedt N.P."/>
            <person name="Jones M.L."/>
        </authorList>
    </citation>
    <scope>NUCLEOTIDE SEQUENCE [LARGE SCALE GENOMIC DNA]</scope>
    <source>
        <strain evidence="6 7">C7D2</strain>
    </source>
</reference>
<dbReference type="Gene3D" id="3.30.559.30">
    <property type="entry name" value="Nonribosomal peptide synthetase, condensation domain"/>
    <property type="match status" value="2"/>
</dbReference>
<feature type="non-terminal residue" evidence="6">
    <location>
        <position position="1"/>
    </location>
</feature>
<dbReference type="Proteomes" id="UP000536720">
    <property type="component" value="Unassembled WGS sequence"/>
</dbReference>
<evidence type="ECO:0000256" key="2">
    <source>
        <dbReference type="ARBA" id="ARBA00006432"/>
    </source>
</evidence>
<dbReference type="Gene3D" id="3.40.50.12780">
    <property type="entry name" value="N-terminal domain of ligase-like"/>
    <property type="match status" value="1"/>
</dbReference>
<dbReference type="InterPro" id="IPR042099">
    <property type="entry name" value="ANL_N_sf"/>
</dbReference>
<accession>A0A7Y6DKJ8</accession>
<evidence type="ECO:0000256" key="1">
    <source>
        <dbReference type="ARBA" id="ARBA00001957"/>
    </source>
</evidence>
<keyword evidence="3" id="KW-0596">Phosphopantetheine</keyword>